<dbReference type="OMA" id="IHDQTGM"/>
<dbReference type="PANTHER" id="PTHR13806">
    <property type="entry name" value="FLOTILLIN-RELATED"/>
    <property type="match status" value="1"/>
</dbReference>
<evidence type="ECO:0000256" key="1">
    <source>
        <dbReference type="ARBA" id="ARBA00007161"/>
    </source>
</evidence>
<dbReference type="EMBL" id="BFEA01000029">
    <property type="protein sequence ID" value="GBG62526.1"/>
    <property type="molecule type" value="Genomic_DNA"/>
</dbReference>
<evidence type="ECO:0000256" key="2">
    <source>
        <dbReference type="ARBA" id="ARBA00022475"/>
    </source>
</evidence>
<dbReference type="SUPFAM" id="SSF117892">
    <property type="entry name" value="Band 7/SPFH domain"/>
    <property type="match status" value="1"/>
</dbReference>
<comment type="similarity">
    <text evidence="1 4">Belongs to the band 7/mec-2 family. Flotillin subfamily.</text>
</comment>
<proteinExistence type="inferred from homology"/>
<dbReference type="GO" id="GO:0005901">
    <property type="term" value="C:caveola"/>
    <property type="evidence" value="ECO:0007669"/>
    <property type="project" value="UniProtKB-SubCell"/>
</dbReference>
<comment type="subcellular location">
    <subcellularLocation>
        <location evidence="4">Cell membrane</location>
        <topology evidence="4">Lipid-anchor</topology>
    </subcellularLocation>
    <subcellularLocation>
        <location evidence="4">Membrane</location>
        <location evidence="4">Caveola</location>
    </subcellularLocation>
</comment>
<dbReference type="PANTHER" id="PTHR13806:SF31">
    <property type="entry name" value="FLOTILLIN-LIKE PROTEIN 1-RELATED"/>
    <property type="match status" value="1"/>
</dbReference>
<dbReference type="Gene3D" id="3.30.479.30">
    <property type="entry name" value="Band 7 domain"/>
    <property type="match status" value="1"/>
</dbReference>
<feature type="domain" description="Band 7" evidence="5">
    <location>
        <begin position="5"/>
        <end position="185"/>
    </location>
</feature>
<evidence type="ECO:0000259" key="5">
    <source>
        <dbReference type="Pfam" id="PF01145"/>
    </source>
</evidence>
<evidence type="ECO:0000313" key="6">
    <source>
        <dbReference type="EMBL" id="GBG62526.1"/>
    </source>
</evidence>
<keyword evidence="7" id="KW-1185">Reference proteome</keyword>
<reference evidence="6 7" key="1">
    <citation type="journal article" date="2018" name="Cell">
        <title>The Chara Genome: Secondary Complexity and Implications for Plant Terrestrialization.</title>
        <authorList>
            <person name="Nishiyama T."/>
            <person name="Sakayama H."/>
            <person name="Vries J.D."/>
            <person name="Buschmann H."/>
            <person name="Saint-Marcoux D."/>
            <person name="Ullrich K.K."/>
            <person name="Haas F.B."/>
            <person name="Vanderstraeten L."/>
            <person name="Becker D."/>
            <person name="Lang D."/>
            <person name="Vosolsobe S."/>
            <person name="Rombauts S."/>
            <person name="Wilhelmsson P.K.I."/>
            <person name="Janitza P."/>
            <person name="Kern R."/>
            <person name="Heyl A."/>
            <person name="Rumpler F."/>
            <person name="Villalobos L.I.A.C."/>
            <person name="Clay J.M."/>
            <person name="Skokan R."/>
            <person name="Toyoda A."/>
            <person name="Suzuki Y."/>
            <person name="Kagoshima H."/>
            <person name="Schijlen E."/>
            <person name="Tajeshwar N."/>
            <person name="Catarino B."/>
            <person name="Hetherington A.J."/>
            <person name="Saltykova A."/>
            <person name="Bonnot C."/>
            <person name="Breuninger H."/>
            <person name="Symeonidi A."/>
            <person name="Radhakrishnan G.V."/>
            <person name="Van Nieuwerburgh F."/>
            <person name="Deforce D."/>
            <person name="Chang C."/>
            <person name="Karol K.G."/>
            <person name="Hedrich R."/>
            <person name="Ulvskov P."/>
            <person name="Glockner G."/>
            <person name="Delwiche C.F."/>
            <person name="Petrasek J."/>
            <person name="Van de Peer Y."/>
            <person name="Friml J."/>
            <person name="Beilby M."/>
            <person name="Dolan L."/>
            <person name="Kohara Y."/>
            <person name="Sugano S."/>
            <person name="Fujiyama A."/>
            <person name="Delaux P.-M."/>
            <person name="Quint M."/>
            <person name="TheiBen G."/>
            <person name="Hagemann M."/>
            <person name="Harholt J."/>
            <person name="Dunand C."/>
            <person name="Zachgo S."/>
            <person name="Langdale J."/>
            <person name="Maumus F."/>
            <person name="Straeten D.V.D."/>
            <person name="Gould S.B."/>
            <person name="Rensing S.A."/>
        </authorList>
    </citation>
    <scope>NUCLEOTIDE SEQUENCE [LARGE SCALE GENOMIC DNA]</scope>
    <source>
        <strain evidence="6 7">S276</strain>
    </source>
</reference>
<accession>A0A388JXK4</accession>
<protein>
    <recommendedName>
        <fullName evidence="4">Flotillin-like</fullName>
    </recommendedName>
</protein>
<sequence>MLYRVASPNQYLVRTGWGIKDVRVTKKGWVWPGQRGVFFDMTPANYTLSLQAMTMEKLEFLTPAVFTIGPHDEPEALKRYSKLLALQDRGGADNHVSELVKGVIEGETRVLAASMTMEEIFNQRKLFKETVTRNIQLELDQFGLFIYNANIKQLQDTPGSEYFQYMRSKTHEGAVNQAKVDVAEARYRGDVGEKERSALTRQQVHRIEAETVSFENEKKREMAESEASLLVQKADYSRRVEIARVEAQQAKAIRETELQRQVEERRQLAETERLRAEMVSKAIAERESVMQKSDASLYKEQKAAEAALYAKVKEAEGALLEMQKRADGSLYSQQKQAEGLYLIAKAQADGMRELISAFNGDISATLQYVMIEKRMFQELAAANAKAIQGLNPKITVWTTGGTGTDGKAEGSASLKPIHDIFQSLPPLFSTIQEQTGIEPPKWVASMAPNAGPYAVSN</sequence>
<evidence type="ECO:0000256" key="4">
    <source>
        <dbReference type="RuleBase" id="RU366054"/>
    </source>
</evidence>
<keyword evidence="3 4" id="KW-0472">Membrane</keyword>
<dbReference type="InterPro" id="IPR001107">
    <property type="entry name" value="Band_7"/>
</dbReference>
<comment type="caution">
    <text evidence="6">The sequence shown here is derived from an EMBL/GenBank/DDBJ whole genome shotgun (WGS) entry which is preliminary data.</text>
</comment>
<evidence type="ECO:0000313" key="7">
    <source>
        <dbReference type="Proteomes" id="UP000265515"/>
    </source>
</evidence>
<name>A0A388JXK4_CHABU</name>
<dbReference type="OrthoDB" id="6080404at2759"/>
<dbReference type="Proteomes" id="UP000265515">
    <property type="component" value="Unassembled WGS sequence"/>
</dbReference>
<dbReference type="InterPro" id="IPR027705">
    <property type="entry name" value="Flotillin_fam"/>
</dbReference>
<evidence type="ECO:0000256" key="3">
    <source>
        <dbReference type="ARBA" id="ARBA00023136"/>
    </source>
</evidence>
<dbReference type="CDD" id="cd03399">
    <property type="entry name" value="SPFH_flotillin"/>
    <property type="match status" value="1"/>
</dbReference>
<gene>
    <name evidence="6" type="ORF">CBR_g30843</name>
</gene>
<organism evidence="6 7">
    <name type="scientific">Chara braunii</name>
    <name type="common">Braun's stonewort</name>
    <dbReference type="NCBI Taxonomy" id="69332"/>
    <lineage>
        <taxon>Eukaryota</taxon>
        <taxon>Viridiplantae</taxon>
        <taxon>Streptophyta</taxon>
        <taxon>Charophyceae</taxon>
        <taxon>Charales</taxon>
        <taxon>Characeae</taxon>
        <taxon>Chara</taxon>
    </lineage>
</organism>
<dbReference type="InterPro" id="IPR036013">
    <property type="entry name" value="Band_7/SPFH_dom_sf"/>
</dbReference>
<dbReference type="STRING" id="69332.A0A388JXK4"/>
<dbReference type="Pfam" id="PF01145">
    <property type="entry name" value="Band_7"/>
    <property type="match status" value="1"/>
</dbReference>
<dbReference type="AlphaFoldDB" id="A0A388JXK4"/>
<keyword evidence="2 4" id="KW-1003">Cell membrane</keyword>
<dbReference type="Gramene" id="GBG62526">
    <property type="protein sequence ID" value="GBG62526"/>
    <property type="gene ID" value="CBR_g30843"/>
</dbReference>